<dbReference type="InterPro" id="IPR012338">
    <property type="entry name" value="Beta-lactam/transpept-like"/>
</dbReference>
<evidence type="ECO:0000313" key="5">
    <source>
        <dbReference type="EMBL" id="KAA9040634.1"/>
    </source>
</evidence>
<organism evidence="5 6">
    <name type="scientific">Ginsengibacter hankyongi</name>
    <dbReference type="NCBI Taxonomy" id="2607284"/>
    <lineage>
        <taxon>Bacteria</taxon>
        <taxon>Pseudomonadati</taxon>
        <taxon>Bacteroidota</taxon>
        <taxon>Chitinophagia</taxon>
        <taxon>Chitinophagales</taxon>
        <taxon>Chitinophagaceae</taxon>
        <taxon>Ginsengibacter</taxon>
    </lineage>
</organism>
<dbReference type="GO" id="GO:0046677">
    <property type="term" value="P:response to antibiotic"/>
    <property type="evidence" value="ECO:0007669"/>
    <property type="project" value="InterPro"/>
</dbReference>
<sequence>MKNIITSLIWFFLLSIPSAFVYSQSTADSLLNFIKQNKERASLYLKKNDTITATLNENKLMPLASTVKIIVAIEFAKQAAHNTFNKNEKIPLNELNKYYIPNTDGGAHPRWINYEKTLGNIINGSVKLIDVARGMIIFSSNANTEYLMDLLGIDKIQNNIQLLGLKKHTPIYPLVSSLFLYQNPRKINEDKIIRVIKRLSNEDYAKSALLIHNQLKNDSNYKKKFRPQDLTLKMQKEWSDRLPASTTKEYVQLCSTLNNRKYFDSSTYQVLAEVLESLMEVPANKVWLAHAGMKGGSTMFVLTKALYATLKNGTKIEMAYFFNDLTGEENMRLQMWMNNFEIRVLTDEKFRKQMVF</sequence>
<protein>
    <recommendedName>
        <fullName evidence="3">beta-lactamase</fullName>
        <ecNumber evidence="3">3.5.2.6</ecNumber>
    </recommendedName>
</protein>
<dbReference type="EMBL" id="VYQF01000001">
    <property type="protein sequence ID" value="KAA9040634.1"/>
    <property type="molecule type" value="Genomic_DNA"/>
</dbReference>
<evidence type="ECO:0000256" key="3">
    <source>
        <dbReference type="ARBA" id="ARBA00012865"/>
    </source>
</evidence>
<dbReference type="EC" id="3.5.2.6" evidence="3"/>
<dbReference type="PANTHER" id="PTHR35333:SF3">
    <property type="entry name" value="BETA-LACTAMASE-TYPE TRANSPEPTIDASE FOLD CONTAINING PROTEIN"/>
    <property type="match status" value="1"/>
</dbReference>
<evidence type="ECO:0000259" key="4">
    <source>
        <dbReference type="Pfam" id="PF13354"/>
    </source>
</evidence>
<dbReference type="AlphaFoldDB" id="A0A5J5IL96"/>
<dbReference type="InterPro" id="IPR045155">
    <property type="entry name" value="Beta-lactam_cat"/>
</dbReference>
<dbReference type="Pfam" id="PF13354">
    <property type="entry name" value="Beta-lactamase2"/>
    <property type="match status" value="1"/>
</dbReference>
<comment type="catalytic activity">
    <reaction evidence="1">
        <text>a beta-lactam + H2O = a substituted beta-amino acid</text>
        <dbReference type="Rhea" id="RHEA:20401"/>
        <dbReference type="ChEBI" id="CHEBI:15377"/>
        <dbReference type="ChEBI" id="CHEBI:35627"/>
        <dbReference type="ChEBI" id="CHEBI:140347"/>
        <dbReference type="EC" id="3.5.2.6"/>
    </reaction>
</comment>
<dbReference type="Proteomes" id="UP000326903">
    <property type="component" value="Unassembled WGS sequence"/>
</dbReference>
<dbReference type="PANTHER" id="PTHR35333">
    <property type="entry name" value="BETA-LACTAMASE"/>
    <property type="match status" value="1"/>
</dbReference>
<gene>
    <name evidence="5" type="ORF">FW778_00915</name>
</gene>
<comment type="caution">
    <text evidence="5">The sequence shown here is derived from an EMBL/GenBank/DDBJ whole genome shotgun (WGS) entry which is preliminary data.</text>
</comment>
<dbReference type="RefSeq" id="WP_150412694.1">
    <property type="nucleotide sequence ID" value="NZ_VYQF01000001.1"/>
</dbReference>
<comment type="similarity">
    <text evidence="2">Belongs to the class-A beta-lactamase family.</text>
</comment>
<evidence type="ECO:0000256" key="1">
    <source>
        <dbReference type="ARBA" id="ARBA00001526"/>
    </source>
</evidence>
<evidence type="ECO:0000256" key="2">
    <source>
        <dbReference type="ARBA" id="ARBA00009009"/>
    </source>
</evidence>
<feature type="domain" description="Beta-lactamase class A catalytic" evidence="4">
    <location>
        <begin position="52"/>
        <end position="168"/>
    </location>
</feature>
<dbReference type="GO" id="GO:0030655">
    <property type="term" value="P:beta-lactam antibiotic catabolic process"/>
    <property type="evidence" value="ECO:0007669"/>
    <property type="project" value="InterPro"/>
</dbReference>
<dbReference type="SUPFAM" id="SSF56601">
    <property type="entry name" value="beta-lactamase/transpeptidase-like"/>
    <property type="match status" value="1"/>
</dbReference>
<dbReference type="Gene3D" id="3.40.710.10">
    <property type="entry name" value="DD-peptidase/beta-lactamase superfamily"/>
    <property type="match status" value="1"/>
</dbReference>
<proteinExistence type="inferred from homology"/>
<reference evidence="5 6" key="1">
    <citation type="submission" date="2019-09" db="EMBL/GenBank/DDBJ databases">
        <title>Draft genome sequence of Ginsengibacter sp. BR5-29.</title>
        <authorList>
            <person name="Im W.-T."/>
        </authorList>
    </citation>
    <scope>NUCLEOTIDE SEQUENCE [LARGE SCALE GENOMIC DNA]</scope>
    <source>
        <strain evidence="5 6">BR5-29</strain>
    </source>
</reference>
<dbReference type="InterPro" id="IPR000871">
    <property type="entry name" value="Beta-lactam_class-A"/>
</dbReference>
<name>A0A5J5IL96_9BACT</name>
<keyword evidence="5" id="KW-0378">Hydrolase</keyword>
<evidence type="ECO:0000313" key="6">
    <source>
        <dbReference type="Proteomes" id="UP000326903"/>
    </source>
</evidence>
<keyword evidence="6" id="KW-1185">Reference proteome</keyword>
<dbReference type="GO" id="GO:0008800">
    <property type="term" value="F:beta-lactamase activity"/>
    <property type="evidence" value="ECO:0007669"/>
    <property type="project" value="UniProtKB-EC"/>
</dbReference>
<accession>A0A5J5IL96</accession>